<feature type="domain" description="TonB C-terminal" evidence="12">
    <location>
        <begin position="197"/>
        <end position="287"/>
    </location>
</feature>
<protein>
    <recommendedName>
        <fullName evidence="10">Protein TonB</fullName>
    </recommendedName>
</protein>
<dbReference type="InterPro" id="IPR037682">
    <property type="entry name" value="TonB_C"/>
</dbReference>
<dbReference type="GO" id="GO:0030288">
    <property type="term" value="C:outer membrane-bounded periplasmic space"/>
    <property type="evidence" value="ECO:0007669"/>
    <property type="project" value="InterPro"/>
</dbReference>
<dbReference type="InterPro" id="IPR051045">
    <property type="entry name" value="TonB-dependent_transducer"/>
</dbReference>
<evidence type="ECO:0000256" key="11">
    <source>
        <dbReference type="SAM" id="MobiDB-lite"/>
    </source>
</evidence>
<name>A0AAV2VJT1_9VIBR</name>
<feature type="compositionally biased region" description="Basic and acidic residues" evidence="11">
    <location>
        <begin position="103"/>
        <end position="112"/>
    </location>
</feature>
<dbReference type="Pfam" id="PF03544">
    <property type="entry name" value="TonB_C"/>
    <property type="match status" value="1"/>
</dbReference>
<dbReference type="Gene3D" id="3.30.1150.10">
    <property type="match status" value="1"/>
</dbReference>
<dbReference type="InterPro" id="IPR006260">
    <property type="entry name" value="TonB/TolA_C"/>
</dbReference>
<evidence type="ECO:0000313" key="14">
    <source>
        <dbReference type="Proteomes" id="UP000018211"/>
    </source>
</evidence>
<proteinExistence type="inferred from homology"/>
<organism evidence="13 14">
    <name type="scientific">Vibrio nigripulchritudo SOn1</name>
    <dbReference type="NCBI Taxonomy" id="1238450"/>
    <lineage>
        <taxon>Bacteria</taxon>
        <taxon>Pseudomonadati</taxon>
        <taxon>Pseudomonadota</taxon>
        <taxon>Gammaproteobacteria</taxon>
        <taxon>Vibrionales</taxon>
        <taxon>Vibrionaceae</taxon>
        <taxon>Vibrio</taxon>
    </lineage>
</organism>
<dbReference type="NCBIfam" id="TIGR01352">
    <property type="entry name" value="tonB_Cterm"/>
    <property type="match status" value="1"/>
</dbReference>
<evidence type="ECO:0000256" key="8">
    <source>
        <dbReference type="ARBA" id="ARBA00022989"/>
    </source>
</evidence>
<evidence type="ECO:0000259" key="12">
    <source>
        <dbReference type="PROSITE" id="PS52015"/>
    </source>
</evidence>
<sequence length="287" mass="31736">MSALAGSSHSEPHTTRWLIGGVIASVLLHLSVAVAYLWTPSFDFTPAPSASPIAVSLVAPLAAPSKITSDTQESVAVEASKPEPAPQVEQQQPEITSPVTSQESKENPELQKHHQVPQKPKPKIKPVETKKKPEEKPKPKEQKPPQNVKTELEKKEEAVQPQESSAPQSVAAKNQSTAPSAPRQGKTSEHERAAKQQWQQLLHAHLEKEKRYPRKAKRLRKQGMPVIRFTMNREGQVLDVELVRSSGTDSLDKEAMDLVYRAQPLIKPPQSVLGQQISLTVPIRFSF</sequence>
<keyword evidence="6 10" id="KW-0812">Transmembrane</keyword>
<evidence type="ECO:0000256" key="6">
    <source>
        <dbReference type="ARBA" id="ARBA00022692"/>
    </source>
</evidence>
<reference evidence="13 14" key="1">
    <citation type="journal article" date="2013" name="ISME J.">
        <title>Comparative genomics of pathogenic lineages of Vibrio nigripulchritudo identifies virulence-associated traits.</title>
        <authorList>
            <person name="Goudenege D."/>
            <person name="Labreuche Y."/>
            <person name="Krin E."/>
            <person name="Ansquer D."/>
            <person name="Mangenot S."/>
            <person name="Calteau A."/>
            <person name="Medigue C."/>
            <person name="Mazel D."/>
            <person name="Polz M.F."/>
            <person name="Le Roux F."/>
        </authorList>
    </citation>
    <scope>NUCLEOTIDE SEQUENCE [LARGE SCALE GENOMIC DNA]</scope>
    <source>
        <strain evidence="13 14">SOn1</strain>
    </source>
</reference>
<evidence type="ECO:0000256" key="3">
    <source>
        <dbReference type="ARBA" id="ARBA00022448"/>
    </source>
</evidence>
<gene>
    <name evidence="13" type="ORF">VIBNISOn1_1220009</name>
</gene>
<feature type="transmembrane region" description="Helical" evidence="10">
    <location>
        <begin position="17"/>
        <end position="38"/>
    </location>
</feature>
<keyword evidence="7 10" id="KW-0653">Protein transport</keyword>
<dbReference type="PANTHER" id="PTHR33446">
    <property type="entry name" value="PROTEIN TONB-RELATED"/>
    <property type="match status" value="1"/>
</dbReference>
<keyword evidence="3 10" id="KW-0813">Transport</keyword>
<dbReference type="GO" id="GO:0055085">
    <property type="term" value="P:transmembrane transport"/>
    <property type="evidence" value="ECO:0007669"/>
    <property type="project" value="InterPro"/>
</dbReference>
<feature type="compositionally biased region" description="Polar residues" evidence="11">
    <location>
        <begin position="161"/>
        <end position="179"/>
    </location>
</feature>
<dbReference type="GO" id="GO:0098797">
    <property type="term" value="C:plasma membrane protein complex"/>
    <property type="evidence" value="ECO:0007669"/>
    <property type="project" value="TreeGrafter"/>
</dbReference>
<evidence type="ECO:0000313" key="13">
    <source>
        <dbReference type="EMBL" id="CCO44733.1"/>
    </source>
</evidence>
<feature type="compositionally biased region" description="Basic residues" evidence="11">
    <location>
        <begin position="113"/>
        <end position="124"/>
    </location>
</feature>
<dbReference type="PRINTS" id="PR01374">
    <property type="entry name" value="TONBPROTEIN"/>
</dbReference>
<dbReference type="PROSITE" id="PS52015">
    <property type="entry name" value="TONB_CTD"/>
    <property type="match status" value="1"/>
</dbReference>
<dbReference type="SUPFAM" id="SSF74653">
    <property type="entry name" value="TolA/TonB C-terminal domain"/>
    <property type="match status" value="1"/>
</dbReference>
<keyword evidence="8 10" id="KW-1133">Transmembrane helix</keyword>
<keyword evidence="9 10" id="KW-0472">Membrane</keyword>
<evidence type="ECO:0000256" key="1">
    <source>
        <dbReference type="ARBA" id="ARBA00004383"/>
    </source>
</evidence>
<evidence type="ECO:0000256" key="2">
    <source>
        <dbReference type="ARBA" id="ARBA00006555"/>
    </source>
</evidence>
<accession>A0AAV2VJT1</accession>
<comment type="caution">
    <text evidence="13">The sequence shown here is derived from an EMBL/GenBank/DDBJ whole genome shotgun (WGS) entry which is preliminary data.</text>
</comment>
<keyword evidence="4 10" id="KW-1003">Cell membrane</keyword>
<dbReference type="PANTHER" id="PTHR33446:SF2">
    <property type="entry name" value="PROTEIN TONB"/>
    <property type="match status" value="1"/>
</dbReference>
<evidence type="ECO:0000256" key="4">
    <source>
        <dbReference type="ARBA" id="ARBA00022475"/>
    </source>
</evidence>
<dbReference type="RefSeq" id="WP_022610474.1">
    <property type="nucleotide sequence ID" value="NZ_LK391965.1"/>
</dbReference>
<evidence type="ECO:0000256" key="5">
    <source>
        <dbReference type="ARBA" id="ARBA00022519"/>
    </source>
</evidence>
<dbReference type="InterPro" id="IPR003538">
    <property type="entry name" value="TonB"/>
</dbReference>
<dbReference type="AlphaFoldDB" id="A0AAV2VJT1"/>
<evidence type="ECO:0000256" key="7">
    <source>
        <dbReference type="ARBA" id="ARBA00022927"/>
    </source>
</evidence>
<dbReference type="GO" id="GO:0015891">
    <property type="term" value="P:siderophore transport"/>
    <property type="evidence" value="ECO:0007669"/>
    <property type="project" value="InterPro"/>
</dbReference>
<keyword evidence="10" id="KW-0735">Signal-anchor</keyword>
<feature type="compositionally biased region" description="Basic and acidic residues" evidence="11">
    <location>
        <begin position="125"/>
        <end position="143"/>
    </location>
</feature>
<comment type="subcellular location">
    <subcellularLocation>
        <location evidence="1 10">Cell inner membrane</location>
        <topology evidence="1 10">Single-pass membrane protein</topology>
        <orientation evidence="1 10">Periplasmic side</orientation>
    </subcellularLocation>
</comment>
<keyword evidence="5 10" id="KW-0997">Cell inner membrane</keyword>
<dbReference type="Proteomes" id="UP000018211">
    <property type="component" value="Unassembled WGS sequence"/>
</dbReference>
<dbReference type="GO" id="GO:0015031">
    <property type="term" value="P:protein transport"/>
    <property type="evidence" value="ECO:0007669"/>
    <property type="project" value="UniProtKB-UniRule"/>
</dbReference>
<comment type="similarity">
    <text evidence="2 10">Belongs to the TonB family.</text>
</comment>
<evidence type="ECO:0000256" key="10">
    <source>
        <dbReference type="RuleBase" id="RU362123"/>
    </source>
</evidence>
<comment type="function">
    <text evidence="10">Interacts with outer membrane receptor proteins that carry out high-affinity binding and energy dependent uptake into the periplasmic space of specific substrates. It could act to transduce energy from the cytoplasmic membrane to specific energy-requiring processes in the outer membrane, resulting in the release into the periplasm of ligands bound by these outer membrane proteins.</text>
</comment>
<dbReference type="EMBL" id="CAOF01000027">
    <property type="protein sequence ID" value="CCO44733.1"/>
    <property type="molecule type" value="Genomic_DNA"/>
</dbReference>
<feature type="region of interest" description="Disordered" evidence="11">
    <location>
        <begin position="67"/>
        <end position="196"/>
    </location>
</feature>
<dbReference type="GO" id="GO:0031992">
    <property type="term" value="F:energy transducer activity"/>
    <property type="evidence" value="ECO:0007669"/>
    <property type="project" value="InterPro"/>
</dbReference>
<evidence type="ECO:0000256" key="9">
    <source>
        <dbReference type="ARBA" id="ARBA00023136"/>
    </source>
</evidence>